<organism evidence="2 3">
    <name type="scientific">Hafnia alvei</name>
    <dbReference type="NCBI Taxonomy" id="569"/>
    <lineage>
        <taxon>Bacteria</taxon>
        <taxon>Pseudomonadati</taxon>
        <taxon>Pseudomonadota</taxon>
        <taxon>Gammaproteobacteria</taxon>
        <taxon>Enterobacterales</taxon>
        <taxon>Hafniaceae</taxon>
        <taxon>Hafnia</taxon>
    </lineage>
</organism>
<evidence type="ECO:0000313" key="2">
    <source>
        <dbReference type="EMBL" id="TBL65701.1"/>
    </source>
</evidence>
<evidence type="ECO:0008006" key="4">
    <source>
        <dbReference type="Google" id="ProtNLM"/>
    </source>
</evidence>
<sequence length="219" mass="24763">MLSPARRHVMRVQAEESAQLGGSTLRNLSAYNQMLLKLEEDKRRLKRVQSTMRKAEIKRELLPYYQPWVAGALKSGKGAQDDVLMNVMIWRVDAGDFSGALDIAEYALKHGLVMPSLYNRQTACAVAEEIADAMTKNYAAKQPVDVALIQRTLEITDVHDMPDQVRAKLHKILAYGLRDNNQPVLAYHHISQAFLFDKNCGVKKDMEQLERIARQANNG</sequence>
<gene>
    <name evidence="2" type="ORF">EYY96_19205</name>
</gene>
<dbReference type="Pfam" id="PF05944">
    <property type="entry name" value="Phage_term_smal"/>
    <property type="match status" value="1"/>
</dbReference>
<protein>
    <recommendedName>
        <fullName evidence="4">Phage small terminase subunit</fullName>
    </recommendedName>
</protein>
<dbReference type="EMBL" id="SITJ01000077">
    <property type="protein sequence ID" value="TBL65701.1"/>
    <property type="molecule type" value="Genomic_DNA"/>
</dbReference>
<reference evidence="2 3" key="1">
    <citation type="submission" date="2019-02" db="EMBL/GenBank/DDBJ databases">
        <title>Comparative genomic analysis of the Hafnia genus genomes.</title>
        <authorList>
            <person name="Zhiqiu Y."/>
            <person name="Chao Y."/>
            <person name="Yuhui D."/>
            <person name="Di H."/>
            <person name="Bin L."/>
        </authorList>
    </citation>
    <scope>NUCLEOTIDE SEQUENCE [LARGE SCALE GENOMIC DNA]</scope>
    <source>
        <strain evidence="2 3">PCM_1210</strain>
    </source>
</reference>
<name>A0ABD7Q1C4_HAFAL</name>
<dbReference type="RefSeq" id="WP_130971535.1">
    <property type="nucleotide sequence ID" value="NZ_SITJ01000077.1"/>
</dbReference>
<evidence type="ECO:0000313" key="3">
    <source>
        <dbReference type="Proteomes" id="UP000291600"/>
    </source>
</evidence>
<accession>A0ABD7Q1C4</accession>
<dbReference type="InterPro" id="IPR010270">
    <property type="entry name" value="Phage_P2_GpM"/>
</dbReference>
<comment type="caution">
    <text evidence="2">The sequence shown here is derived from an EMBL/GenBank/DDBJ whole genome shotgun (WGS) entry which is preliminary data.</text>
</comment>
<dbReference type="AlphaFoldDB" id="A0ABD7Q1C4"/>
<feature type="coiled-coil region" evidence="1">
    <location>
        <begin position="28"/>
        <end position="58"/>
    </location>
</feature>
<keyword evidence="1" id="KW-0175">Coiled coil</keyword>
<evidence type="ECO:0000256" key="1">
    <source>
        <dbReference type="SAM" id="Coils"/>
    </source>
</evidence>
<proteinExistence type="predicted"/>
<dbReference type="Proteomes" id="UP000291600">
    <property type="component" value="Unassembled WGS sequence"/>
</dbReference>